<proteinExistence type="inferred from homology"/>
<dbReference type="Proteomes" id="UP000574067">
    <property type="component" value="Unassembled WGS sequence"/>
</dbReference>
<dbReference type="SUPFAM" id="SSF53850">
    <property type="entry name" value="Periplasmic binding protein-like II"/>
    <property type="match status" value="1"/>
</dbReference>
<keyword evidence="8" id="KW-1185">Reference proteome</keyword>
<dbReference type="Gene3D" id="3.40.190.10">
    <property type="entry name" value="Periplasmic binding protein-like II"/>
    <property type="match status" value="2"/>
</dbReference>
<evidence type="ECO:0000259" key="6">
    <source>
        <dbReference type="PROSITE" id="PS50931"/>
    </source>
</evidence>
<dbReference type="InterPro" id="IPR058163">
    <property type="entry name" value="LysR-type_TF_proteobact-type"/>
</dbReference>
<accession>A0A848FJ41</accession>
<dbReference type="PANTHER" id="PTHR30537:SF17">
    <property type="entry name" value="LYSR-FAMILY REGULATORY PROTEIN"/>
    <property type="match status" value="1"/>
</dbReference>
<dbReference type="InterPro" id="IPR000847">
    <property type="entry name" value="LysR_HTH_N"/>
</dbReference>
<dbReference type="InterPro" id="IPR005119">
    <property type="entry name" value="LysR_subst-bd"/>
</dbReference>
<gene>
    <name evidence="7" type="ORF">HHL10_28485</name>
</gene>
<evidence type="ECO:0000313" key="8">
    <source>
        <dbReference type="Proteomes" id="UP000574067"/>
    </source>
</evidence>
<comment type="caution">
    <text evidence="7">The sequence shown here is derived from an EMBL/GenBank/DDBJ whole genome shotgun (WGS) entry which is preliminary data.</text>
</comment>
<dbReference type="InterPro" id="IPR036388">
    <property type="entry name" value="WH-like_DNA-bd_sf"/>
</dbReference>
<dbReference type="InterPro" id="IPR036390">
    <property type="entry name" value="WH_DNA-bd_sf"/>
</dbReference>
<organism evidence="7 8">
    <name type="scientific">Azohydromonas caseinilytica</name>
    <dbReference type="NCBI Taxonomy" id="2728836"/>
    <lineage>
        <taxon>Bacteria</taxon>
        <taxon>Pseudomonadati</taxon>
        <taxon>Pseudomonadota</taxon>
        <taxon>Betaproteobacteria</taxon>
        <taxon>Burkholderiales</taxon>
        <taxon>Sphaerotilaceae</taxon>
        <taxon>Azohydromonas</taxon>
    </lineage>
</organism>
<evidence type="ECO:0000256" key="1">
    <source>
        <dbReference type="ARBA" id="ARBA00009437"/>
    </source>
</evidence>
<dbReference type="GO" id="GO:0003700">
    <property type="term" value="F:DNA-binding transcription factor activity"/>
    <property type="evidence" value="ECO:0007669"/>
    <property type="project" value="InterPro"/>
</dbReference>
<evidence type="ECO:0000256" key="3">
    <source>
        <dbReference type="ARBA" id="ARBA00023125"/>
    </source>
</evidence>
<dbReference type="Gene3D" id="1.10.10.10">
    <property type="entry name" value="Winged helix-like DNA-binding domain superfamily/Winged helix DNA-binding domain"/>
    <property type="match status" value="1"/>
</dbReference>
<dbReference type="CDD" id="cd08472">
    <property type="entry name" value="PBP2_CrgA_like_3"/>
    <property type="match status" value="1"/>
</dbReference>
<dbReference type="RefSeq" id="WP_169163813.1">
    <property type="nucleotide sequence ID" value="NZ_JABBFW010000044.1"/>
</dbReference>
<evidence type="ECO:0000256" key="2">
    <source>
        <dbReference type="ARBA" id="ARBA00023015"/>
    </source>
</evidence>
<dbReference type="Pfam" id="PF03466">
    <property type="entry name" value="LysR_substrate"/>
    <property type="match status" value="1"/>
</dbReference>
<dbReference type="SUPFAM" id="SSF46785">
    <property type="entry name" value="Winged helix' DNA-binding domain"/>
    <property type="match status" value="1"/>
</dbReference>
<feature type="region of interest" description="Disordered" evidence="5">
    <location>
        <begin position="334"/>
        <end position="355"/>
    </location>
</feature>
<comment type="similarity">
    <text evidence="1">Belongs to the LysR transcriptional regulatory family.</text>
</comment>
<keyword evidence="2" id="KW-0805">Transcription regulation</keyword>
<reference evidence="7 8" key="1">
    <citation type="submission" date="2020-04" db="EMBL/GenBank/DDBJ databases">
        <title>Azohydromonas sp. isolated from soil.</title>
        <authorList>
            <person name="Dahal R.H."/>
        </authorList>
    </citation>
    <scope>NUCLEOTIDE SEQUENCE [LARGE SCALE GENOMIC DNA]</scope>
    <source>
        <strain evidence="7 8">G-1-1-14</strain>
    </source>
</reference>
<evidence type="ECO:0000256" key="4">
    <source>
        <dbReference type="ARBA" id="ARBA00023163"/>
    </source>
</evidence>
<dbReference type="PANTHER" id="PTHR30537">
    <property type="entry name" value="HTH-TYPE TRANSCRIPTIONAL REGULATOR"/>
    <property type="match status" value="1"/>
</dbReference>
<feature type="domain" description="HTH lysR-type" evidence="6">
    <location>
        <begin position="1"/>
        <end position="60"/>
    </location>
</feature>
<protein>
    <submittedName>
        <fullName evidence="7">LysR family transcriptional regulator</fullName>
    </submittedName>
</protein>
<dbReference type="EMBL" id="JABBFW010000044">
    <property type="protein sequence ID" value="NML18915.1"/>
    <property type="molecule type" value="Genomic_DNA"/>
</dbReference>
<evidence type="ECO:0000256" key="5">
    <source>
        <dbReference type="SAM" id="MobiDB-lite"/>
    </source>
</evidence>
<dbReference type="GO" id="GO:0043565">
    <property type="term" value="F:sequence-specific DNA binding"/>
    <property type="evidence" value="ECO:0007669"/>
    <property type="project" value="TreeGrafter"/>
</dbReference>
<dbReference type="AlphaFoldDB" id="A0A848FJ41"/>
<keyword evidence="4" id="KW-0804">Transcription</keyword>
<keyword evidence="3" id="KW-0238">DNA-binding</keyword>
<sequence length="355" mass="38814">MDNKFSAMQAYVRVVEAGTFTRAAESLGLPKPTVTRLIQALETHLQTKLLNRTTRRVTVTADGAAYYDRALRILGELDELESSMSHAKINPRGRLRIDVAASVGQLLLIPALPDFHARYPHIQIDLGVSDRPVDLIGENVDCVLRGGEITDQSLVARRIGEFHTILCATPDYLQRHGVPLHPHDLENGQHHVVNYLSHRTGRPYPLELAKGEERIELRPRHVVSVNDSGANLIAGLAGLGIVRTSTFQAQPHIASGALVPVLLDWCAQSIPIHVVYPPNRHLSAKLRVFVDWVADLFARSDLILKRCCLPLGPEPAWTPCTAGLAPQPARELPAGQAACRAPGTPVGRSQAKETA</sequence>
<evidence type="ECO:0000313" key="7">
    <source>
        <dbReference type="EMBL" id="NML18915.1"/>
    </source>
</evidence>
<dbReference type="FunFam" id="1.10.10.10:FF:000001">
    <property type="entry name" value="LysR family transcriptional regulator"/>
    <property type="match status" value="1"/>
</dbReference>
<dbReference type="GO" id="GO:0006351">
    <property type="term" value="P:DNA-templated transcription"/>
    <property type="evidence" value="ECO:0007669"/>
    <property type="project" value="TreeGrafter"/>
</dbReference>
<dbReference type="PROSITE" id="PS50931">
    <property type="entry name" value="HTH_LYSR"/>
    <property type="match status" value="1"/>
</dbReference>
<name>A0A848FJ41_9BURK</name>
<dbReference type="Pfam" id="PF00126">
    <property type="entry name" value="HTH_1"/>
    <property type="match status" value="1"/>
</dbReference>